<feature type="domain" description="APO" evidence="1">
    <location>
        <begin position="277"/>
        <end position="362"/>
    </location>
</feature>
<organism evidence="2 3">
    <name type="scientific">Coffea arabica</name>
    <name type="common">Arabian coffee</name>
    <dbReference type="NCBI Taxonomy" id="13443"/>
    <lineage>
        <taxon>Eukaryota</taxon>
        <taxon>Viridiplantae</taxon>
        <taxon>Streptophyta</taxon>
        <taxon>Embryophyta</taxon>
        <taxon>Tracheophyta</taxon>
        <taxon>Spermatophyta</taxon>
        <taxon>Magnoliopsida</taxon>
        <taxon>eudicotyledons</taxon>
        <taxon>Gunneridae</taxon>
        <taxon>Pentapetalae</taxon>
        <taxon>asterids</taxon>
        <taxon>lamiids</taxon>
        <taxon>Gentianales</taxon>
        <taxon>Rubiaceae</taxon>
        <taxon>Ixoroideae</taxon>
        <taxon>Gardenieae complex</taxon>
        <taxon>Bertiereae - Coffeeae clade</taxon>
        <taxon>Coffeeae</taxon>
        <taxon>Coffea</taxon>
    </lineage>
</organism>
<accession>A0A6P6WKR1</accession>
<evidence type="ECO:0000259" key="1">
    <source>
        <dbReference type="PROSITE" id="PS51499"/>
    </source>
</evidence>
<protein>
    <submittedName>
        <fullName evidence="3">APO protein 1, chloroplastic-like isoform X3</fullName>
    </submittedName>
</protein>
<dbReference type="GeneID" id="113733819"/>
<reference evidence="2" key="1">
    <citation type="journal article" date="2025" name="Foods">
        <title>Unveiling the Microbial Signatures of Arabica Coffee Cherries: Insights into Ripeness Specific Diversity, Functional Traits, and Implications for Quality and Safety.</title>
        <authorList>
            <consortium name="RefSeq"/>
            <person name="Tenea G.N."/>
            <person name="Cifuentes V."/>
            <person name="Reyes P."/>
            <person name="Cevallos-Vallejos M."/>
        </authorList>
    </citation>
    <scope>NUCLEOTIDE SEQUENCE [LARGE SCALE GENOMIC DNA]</scope>
</reference>
<dbReference type="AlphaFoldDB" id="A0A6P6WKR1"/>
<proteinExistence type="predicted"/>
<dbReference type="InterPro" id="IPR023342">
    <property type="entry name" value="APO_dom"/>
</dbReference>
<keyword evidence="2" id="KW-1185">Reference proteome</keyword>
<dbReference type="Pfam" id="PF05634">
    <property type="entry name" value="APO_RNA-bind"/>
    <property type="match status" value="2"/>
</dbReference>
<dbReference type="PROSITE" id="PS51499">
    <property type="entry name" value="APO"/>
    <property type="match status" value="1"/>
</dbReference>
<reference evidence="3" key="2">
    <citation type="submission" date="2025-08" db="UniProtKB">
        <authorList>
            <consortium name="RefSeq"/>
        </authorList>
    </citation>
    <scope>IDENTIFICATION</scope>
    <source>
        <tissue evidence="3">Leaves</tissue>
    </source>
</reference>
<sequence>MLLLLQQFPSLPSSGAASFPPPFQNVQSAFLCLRDCKRPPLPVLSAFSSGPKLQFSNECHRVNCSRRSATVLCTGKRPRQGSRPKKRERVPQNVDLPAVLPKKKKKPYPIPLKNILQAARADKKLAAMGMEKPLEPPKNGLLVPDLIPVAYEVLDAWRILIRGLTQILHTVPIHAFVELCIQAGVDLPEFPSRRRTQPVRMIGKKVIDRGGFVEEPELEKHVDRKSQVIDLDTHRSLERFPPPDISEVPKIAQETINAYEKVKWGVNRLMKKYTVKACGYCSEVHVGPWGHNAKLCGEFKHQWRDGKHGWQDATVDEVFPPNYVWHVRDPKGPPMRRGLKRFYGKAPAVVEVCMQAGAQVPERYKPMMRLDIVVPESEEAQLVA</sequence>
<name>A0A6P6WKR1_COFAR</name>
<dbReference type="GO" id="GO:0003723">
    <property type="term" value="F:RNA binding"/>
    <property type="evidence" value="ECO:0007669"/>
    <property type="project" value="InterPro"/>
</dbReference>
<evidence type="ECO:0000313" key="3">
    <source>
        <dbReference type="RefSeq" id="XP_027115800.1"/>
    </source>
</evidence>
<dbReference type="Proteomes" id="UP001652660">
    <property type="component" value="Chromosome 3c"/>
</dbReference>
<evidence type="ECO:0000313" key="2">
    <source>
        <dbReference type="Proteomes" id="UP001652660"/>
    </source>
</evidence>
<gene>
    <name evidence="3" type="primary">LOC113733819</name>
</gene>
<dbReference type="RefSeq" id="XP_027115800.1">
    <property type="nucleotide sequence ID" value="XM_027259999.2"/>
</dbReference>